<keyword evidence="3 9" id="KW-0378">Hydrolase</keyword>
<dbReference type="InterPro" id="IPR036891">
    <property type="entry name" value="Signal_recog_part_SRP54_M_sf"/>
</dbReference>
<keyword evidence="5 9" id="KW-0342">GTP-binding</keyword>
<dbReference type="InterPro" id="IPR004125">
    <property type="entry name" value="Signal_recog_particle_SRP54_M"/>
</dbReference>
<dbReference type="SMART" id="SM00962">
    <property type="entry name" value="SRP54"/>
    <property type="match status" value="1"/>
</dbReference>
<dbReference type="SUPFAM" id="SSF52540">
    <property type="entry name" value="P-loop containing nucleoside triphosphate hydrolases"/>
    <property type="match status" value="1"/>
</dbReference>
<comment type="domain">
    <text evidence="9">Composed of three domains: the N-terminal N domain, which is responsible for interactions with the ribosome, the central G domain, which binds GTP, and the C-terminal M domain, which binds the RNA and the signal sequence of the RNC.</text>
</comment>
<comment type="catalytic activity">
    <reaction evidence="8 9">
        <text>GTP + H2O = GDP + phosphate + H(+)</text>
        <dbReference type="Rhea" id="RHEA:19669"/>
        <dbReference type="ChEBI" id="CHEBI:15377"/>
        <dbReference type="ChEBI" id="CHEBI:15378"/>
        <dbReference type="ChEBI" id="CHEBI:37565"/>
        <dbReference type="ChEBI" id="CHEBI:43474"/>
        <dbReference type="ChEBI" id="CHEBI:58189"/>
        <dbReference type="EC" id="3.6.5.4"/>
    </reaction>
</comment>
<dbReference type="HOGENOM" id="CLU_009301_6_0_11"/>
<evidence type="ECO:0000256" key="7">
    <source>
        <dbReference type="ARBA" id="ARBA00023274"/>
    </source>
</evidence>
<dbReference type="InterPro" id="IPR004780">
    <property type="entry name" value="SRP"/>
</dbReference>
<evidence type="ECO:0000256" key="9">
    <source>
        <dbReference type="HAMAP-Rule" id="MF_00306"/>
    </source>
</evidence>
<dbReference type="AlphaFoldDB" id="M1NN58"/>
<keyword evidence="9" id="KW-0963">Cytoplasm</keyword>
<dbReference type="HAMAP" id="MF_00306">
    <property type="entry name" value="SRP54"/>
    <property type="match status" value="1"/>
</dbReference>
<dbReference type="EC" id="3.6.5.4" evidence="9"/>
<feature type="binding site" evidence="9">
    <location>
        <begin position="199"/>
        <end position="203"/>
    </location>
    <ligand>
        <name>GTP</name>
        <dbReference type="ChEBI" id="CHEBI:37565"/>
    </ligand>
</feature>
<evidence type="ECO:0000256" key="8">
    <source>
        <dbReference type="ARBA" id="ARBA00048027"/>
    </source>
</evidence>
<dbReference type="GO" id="GO:0006614">
    <property type="term" value="P:SRP-dependent cotranslational protein targeting to membrane"/>
    <property type="evidence" value="ECO:0007669"/>
    <property type="project" value="InterPro"/>
</dbReference>
<sequence length="547" mass="58503">MSDRLTGALKGLRGKGKLTEADINATAREIRLALLEADVSLTVVRGFIKRIKERAAGAEVSEALNPAQQVVKIVNEELVQILGGETRRLNLAKNPPTVIMLAGLQGAGKTTLAGKLSQHLAKQGHTPMLVACDLQRPGAVQQLQIVGERAGVPTFAPEPGTSLDSHGHEMGTSHGDPVDVARRGIEEAGRSRHDVVIIDTAGRLGIDETLMTQARNIRDAVQPDEVLFVIDAMIGQDAVQTAEAFRDGVDFTGVVLTKLDGDARGGAALSIREVTGKPIMYASTGEKLDDFDVFHPERMASRILGMGDVLSLIEQAESVLDQEKAEATAAKLGTGELTLEDFLDQMLMIRRMGPVGNLLKMLPGGKQMNDMADMVDEKQLDRIQAIIRGMTPAERDNPKILNASRRKRIAAGSGVEVADVNQLVERFYEARKMMGKMAGQFGMGGGMNRSATKKKPKGRKGKGGKRKPAKQRRGGAPQMPGMPGGMPGMPDMAQLQKMQEQMGGAGGGMPGMPGAPGGGGQLPKGMEDFDLSNLDFNEAMKRRGKKK</sequence>
<protein>
    <recommendedName>
        <fullName evidence="9">Signal recognition particle protein</fullName>
        <ecNumber evidence="9">3.6.5.4</ecNumber>
    </recommendedName>
    <alternativeName>
        <fullName evidence="9">Fifty-four homolog</fullName>
    </alternativeName>
</protein>
<evidence type="ECO:0000256" key="2">
    <source>
        <dbReference type="ARBA" id="ARBA00022741"/>
    </source>
</evidence>
<evidence type="ECO:0000313" key="13">
    <source>
        <dbReference type="Proteomes" id="UP000011723"/>
    </source>
</evidence>
<evidence type="ECO:0000256" key="5">
    <source>
        <dbReference type="ARBA" id="ARBA00023134"/>
    </source>
</evidence>
<dbReference type="PATRIC" id="fig|1121362.3.peg.1818"/>
<evidence type="ECO:0000256" key="1">
    <source>
        <dbReference type="ARBA" id="ARBA00005450"/>
    </source>
</evidence>
<name>M1NN58_9CORY</name>
<comment type="subunit">
    <text evidence="9">Part of the signal recognition particle protein translocation system, which is composed of SRP and FtsY.</text>
</comment>
<evidence type="ECO:0000256" key="3">
    <source>
        <dbReference type="ARBA" id="ARBA00022801"/>
    </source>
</evidence>
<feature type="binding site" evidence="9">
    <location>
        <begin position="257"/>
        <end position="260"/>
    </location>
    <ligand>
        <name>GTP</name>
        <dbReference type="ChEBI" id="CHEBI:37565"/>
    </ligand>
</feature>
<gene>
    <name evidence="9" type="primary">ffh</name>
    <name evidence="12" type="ORF">A605_09005</name>
</gene>
<evidence type="ECO:0000256" key="10">
    <source>
        <dbReference type="SAM" id="MobiDB-lite"/>
    </source>
</evidence>
<dbReference type="Pfam" id="PF02881">
    <property type="entry name" value="SRP54_N"/>
    <property type="match status" value="1"/>
</dbReference>
<dbReference type="FunFam" id="3.40.50.300:FF:000022">
    <property type="entry name" value="Signal recognition particle 54 kDa subunit"/>
    <property type="match status" value="1"/>
</dbReference>
<dbReference type="Gene3D" id="1.10.260.30">
    <property type="entry name" value="Signal recognition particle, SRP54 subunit, M-domain"/>
    <property type="match status" value="1"/>
</dbReference>
<accession>M1NN58</accession>
<dbReference type="GO" id="GO:0048500">
    <property type="term" value="C:signal recognition particle"/>
    <property type="evidence" value="ECO:0007669"/>
    <property type="project" value="UniProtKB-UniRule"/>
</dbReference>
<keyword evidence="7 9" id="KW-0687">Ribonucleoprotein</keyword>
<comment type="function">
    <text evidence="9">Involved in targeting and insertion of nascent membrane proteins into the cytoplasmic membrane. Binds to the hydrophobic signal sequence of the ribosome-nascent chain (RNC) as it emerges from the ribosomes. The SRP-RNC complex is then targeted to the cytoplasmic membrane where it interacts with the SRP receptor FtsY.</text>
</comment>
<organism evidence="12 13">
    <name type="scientific">Corynebacterium halotolerans YIM 70093 = DSM 44683</name>
    <dbReference type="NCBI Taxonomy" id="1121362"/>
    <lineage>
        <taxon>Bacteria</taxon>
        <taxon>Bacillati</taxon>
        <taxon>Actinomycetota</taxon>
        <taxon>Actinomycetes</taxon>
        <taxon>Mycobacteriales</taxon>
        <taxon>Corynebacteriaceae</taxon>
        <taxon>Corynebacterium</taxon>
    </lineage>
</organism>
<keyword evidence="2 9" id="KW-0547">Nucleotide-binding</keyword>
<evidence type="ECO:0000259" key="11">
    <source>
        <dbReference type="PROSITE" id="PS00300"/>
    </source>
</evidence>
<dbReference type="SMART" id="SM00963">
    <property type="entry name" value="SRP54_N"/>
    <property type="match status" value="1"/>
</dbReference>
<keyword evidence="4 9" id="KW-0694">RNA-binding</keyword>
<dbReference type="GO" id="GO:0005525">
    <property type="term" value="F:GTP binding"/>
    <property type="evidence" value="ECO:0007669"/>
    <property type="project" value="UniProtKB-UniRule"/>
</dbReference>
<dbReference type="Pfam" id="PF02978">
    <property type="entry name" value="SRP_SPB"/>
    <property type="match status" value="1"/>
</dbReference>
<dbReference type="SMART" id="SM00382">
    <property type="entry name" value="AAA"/>
    <property type="match status" value="1"/>
</dbReference>
<dbReference type="GO" id="GO:0003924">
    <property type="term" value="F:GTPase activity"/>
    <property type="evidence" value="ECO:0007669"/>
    <property type="project" value="UniProtKB-UniRule"/>
</dbReference>
<dbReference type="InterPro" id="IPR027417">
    <property type="entry name" value="P-loop_NTPase"/>
</dbReference>
<dbReference type="Proteomes" id="UP000011723">
    <property type="component" value="Chromosome"/>
</dbReference>
<feature type="domain" description="SRP54-type proteins GTP-binding" evidence="11">
    <location>
        <begin position="278"/>
        <end position="291"/>
    </location>
</feature>
<dbReference type="NCBIfam" id="TIGR00959">
    <property type="entry name" value="ffh"/>
    <property type="match status" value="1"/>
</dbReference>
<dbReference type="Pfam" id="PF00448">
    <property type="entry name" value="SRP54"/>
    <property type="match status" value="1"/>
</dbReference>
<comment type="subcellular location">
    <subcellularLocation>
        <location evidence="9">Cytoplasm</location>
    </subcellularLocation>
    <text evidence="9">The SRP-RNC complex is targeted to the cytoplasmic membrane.</text>
</comment>
<proteinExistence type="inferred from homology"/>
<dbReference type="KEGG" id="chn:A605_09005"/>
<dbReference type="SUPFAM" id="SSF47446">
    <property type="entry name" value="Signal peptide-binding domain"/>
    <property type="match status" value="1"/>
</dbReference>
<dbReference type="PANTHER" id="PTHR11564:SF5">
    <property type="entry name" value="SIGNAL RECOGNITION PARTICLE SUBUNIT SRP54"/>
    <property type="match status" value="1"/>
</dbReference>
<dbReference type="Gene3D" id="3.40.50.300">
    <property type="entry name" value="P-loop containing nucleotide triphosphate hydrolases"/>
    <property type="match status" value="1"/>
</dbReference>
<keyword evidence="6 9" id="KW-0733">Signal recognition particle</keyword>
<dbReference type="PANTHER" id="PTHR11564">
    <property type="entry name" value="SIGNAL RECOGNITION PARTICLE 54K PROTEIN SRP54"/>
    <property type="match status" value="1"/>
</dbReference>
<reference evidence="12 13" key="1">
    <citation type="journal article" date="2012" name="Stand. Genomic Sci.">
        <title>Genome sequence of the halotolerant bacterium Corynebacterium halotolerans type strain YIM 70093(T) (= DSM 44683(T)).</title>
        <authorList>
            <person name="Ruckert C."/>
            <person name="Albersmeier A."/>
            <person name="Al-Dilaimi A."/>
            <person name="Niehaus K."/>
            <person name="Szczepanowski R."/>
            <person name="Kalinowski J."/>
        </authorList>
    </citation>
    <scope>NUCLEOTIDE SEQUENCE [LARGE SCALE GENOMIC DNA]</scope>
    <source>
        <strain evidence="12">YIM 70093</strain>
    </source>
</reference>
<feature type="region of interest" description="Disordered" evidence="10">
    <location>
        <begin position="440"/>
        <end position="529"/>
    </location>
</feature>
<dbReference type="STRING" id="1121362.A605_09005"/>
<evidence type="ECO:0000256" key="4">
    <source>
        <dbReference type="ARBA" id="ARBA00022884"/>
    </source>
</evidence>
<dbReference type="InterPro" id="IPR000897">
    <property type="entry name" value="SRP54_GTPase_dom"/>
</dbReference>
<dbReference type="EMBL" id="CP003697">
    <property type="protein sequence ID" value="AGF72803.1"/>
    <property type="molecule type" value="Genomic_DNA"/>
</dbReference>
<evidence type="ECO:0000313" key="12">
    <source>
        <dbReference type="EMBL" id="AGF72803.1"/>
    </source>
</evidence>
<feature type="compositionally biased region" description="Gly residues" evidence="10">
    <location>
        <begin position="503"/>
        <end position="522"/>
    </location>
</feature>
<dbReference type="InterPro" id="IPR003593">
    <property type="entry name" value="AAA+_ATPase"/>
</dbReference>
<dbReference type="InterPro" id="IPR013822">
    <property type="entry name" value="Signal_recog_particl_SRP54_hlx"/>
</dbReference>
<keyword evidence="13" id="KW-1185">Reference proteome</keyword>
<dbReference type="InterPro" id="IPR022941">
    <property type="entry name" value="SRP54"/>
</dbReference>
<dbReference type="Gene3D" id="1.20.120.140">
    <property type="entry name" value="Signal recognition particle SRP54, nucleotide-binding domain"/>
    <property type="match status" value="1"/>
</dbReference>
<comment type="similarity">
    <text evidence="1 9">Belongs to the GTP-binding SRP family. SRP54 subfamily.</text>
</comment>
<evidence type="ECO:0000256" key="6">
    <source>
        <dbReference type="ARBA" id="ARBA00023135"/>
    </source>
</evidence>
<feature type="binding site" evidence="9">
    <location>
        <begin position="103"/>
        <end position="110"/>
    </location>
    <ligand>
        <name>GTP</name>
        <dbReference type="ChEBI" id="CHEBI:37565"/>
    </ligand>
</feature>
<dbReference type="CDD" id="cd18539">
    <property type="entry name" value="SRP_G"/>
    <property type="match status" value="1"/>
</dbReference>
<dbReference type="PROSITE" id="PS00300">
    <property type="entry name" value="SRP54"/>
    <property type="match status" value="1"/>
</dbReference>
<dbReference type="GO" id="GO:0008312">
    <property type="term" value="F:7S RNA binding"/>
    <property type="evidence" value="ECO:0007669"/>
    <property type="project" value="InterPro"/>
</dbReference>
<dbReference type="eggNOG" id="COG0541">
    <property type="taxonomic scope" value="Bacteria"/>
</dbReference>
<dbReference type="InterPro" id="IPR042101">
    <property type="entry name" value="SRP54_N_sf"/>
</dbReference>
<feature type="compositionally biased region" description="Basic residues" evidence="10">
    <location>
        <begin position="451"/>
        <end position="473"/>
    </location>
</feature>